<reference evidence="1" key="1">
    <citation type="journal article" date="2021" name="New Phytol.">
        <title>Evolutionary innovations through gain and loss of genes in the ectomycorrhizal Boletales.</title>
        <authorList>
            <person name="Wu G."/>
            <person name="Miyauchi S."/>
            <person name="Morin E."/>
            <person name="Kuo A."/>
            <person name="Drula E."/>
            <person name="Varga T."/>
            <person name="Kohler A."/>
            <person name="Feng B."/>
            <person name="Cao Y."/>
            <person name="Lipzen A."/>
            <person name="Daum C."/>
            <person name="Hundley H."/>
            <person name="Pangilinan J."/>
            <person name="Johnson J."/>
            <person name="Barry K."/>
            <person name="LaButti K."/>
            <person name="Ng V."/>
            <person name="Ahrendt S."/>
            <person name="Min B."/>
            <person name="Choi I.G."/>
            <person name="Park H."/>
            <person name="Plett J.M."/>
            <person name="Magnuson J."/>
            <person name="Spatafora J.W."/>
            <person name="Nagy L.G."/>
            <person name="Henrissat B."/>
            <person name="Grigoriev I.V."/>
            <person name="Yang Z.L."/>
            <person name="Xu J."/>
            <person name="Martin F.M."/>
        </authorList>
    </citation>
    <scope>NUCLEOTIDE SEQUENCE</scope>
    <source>
        <strain evidence="1">KUC20120723A-06</strain>
    </source>
</reference>
<dbReference type="Proteomes" id="UP000790709">
    <property type="component" value="Unassembled WGS sequence"/>
</dbReference>
<sequence>MVYQGLNSRKSLLPPYHSRPIEEALVTPPLIVPHFVQLSRPSTALSWVKIPKLDGRETPRGRLRSARRRHLGNILSHWDTPLHQRQYLLQ</sequence>
<name>A0ACB8BF79_9AGAM</name>
<organism evidence="1 2">
    <name type="scientific">Leucogyrophana mollusca</name>
    <dbReference type="NCBI Taxonomy" id="85980"/>
    <lineage>
        <taxon>Eukaryota</taxon>
        <taxon>Fungi</taxon>
        <taxon>Dikarya</taxon>
        <taxon>Basidiomycota</taxon>
        <taxon>Agaricomycotina</taxon>
        <taxon>Agaricomycetes</taxon>
        <taxon>Agaricomycetidae</taxon>
        <taxon>Boletales</taxon>
        <taxon>Boletales incertae sedis</taxon>
        <taxon>Leucogyrophana</taxon>
    </lineage>
</organism>
<keyword evidence="2" id="KW-1185">Reference proteome</keyword>
<gene>
    <name evidence="1" type="ORF">BV22DRAFT_581350</name>
</gene>
<protein>
    <submittedName>
        <fullName evidence="1">Uncharacterized protein</fullName>
    </submittedName>
</protein>
<dbReference type="EMBL" id="MU266452">
    <property type="protein sequence ID" value="KAH7923432.1"/>
    <property type="molecule type" value="Genomic_DNA"/>
</dbReference>
<proteinExistence type="predicted"/>
<comment type="caution">
    <text evidence="1">The sequence shown here is derived from an EMBL/GenBank/DDBJ whole genome shotgun (WGS) entry which is preliminary data.</text>
</comment>
<accession>A0ACB8BF79</accession>
<evidence type="ECO:0000313" key="1">
    <source>
        <dbReference type="EMBL" id="KAH7923432.1"/>
    </source>
</evidence>
<evidence type="ECO:0000313" key="2">
    <source>
        <dbReference type="Proteomes" id="UP000790709"/>
    </source>
</evidence>